<accession>A0ABT9C582</accession>
<proteinExistence type="predicted"/>
<reference evidence="1 2" key="1">
    <citation type="submission" date="2023-07" db="EMBL/GenBank/DDBJ databases">
        <title>Identification of four novel Pseudomonas species associated with bacterial leaf spot of cucurbits.</title>
        <authorList>
            <person name="Fullem K.R."/>
        </authorList>
    </citation>
    <scope>NUCLEOTIDE SEQUENCE [LARGE SCALE GENOMIC DNA]</scope>
    <source>
        <strain evidence="1 2">K18</strain>
    </source>
</reference>
<gene>
    <name evidence="1" type="ORF">Q6A48_23970</name>
</gene>
<dbReference type="Proteomes" id="UP001228019">
    <property type="component" value="Unassembled WGS sequence"/>
</dbReference>
<evidence type="ECO:0000313" key="2">
    <source>
        <dbReference type="Proteomes" id="UP001228019"/>
    </source>
</evidence>
<evidence type="ECO:0008006" key="3">
    <source>
        <dbReference type="Google" id="ProtNLM"/>
    </source>
</evidence>
<evidence type="ECO:0000313" key="1">
    <source>
        <dbReference type="EMBL" id="MDO7899956.1"/>
    </source>
</evidence>
<dbReference type="EMBL" id="JAUQOP010000057">
    <property type="protein sequence ID" value="MDO7899956.1"/>
    <property type="molecule type" value="Genomic_DNA"/>
</dbReference>
<comment type="caution">
    <text evidence="1">The sequence shown here is derived from an EMBL/GenBank/DDBJ whole genome shotgun (WGS) entry which is preliminary data.</text>
</comment>
<organism evidence="1 2">
    <name type="scientific">Pseudomonas citrulli</name>
    <dbReference type="NCBI Taxonomy" id="3064347"/>
    <lineage>
        <taxon>Bacteria</taxon>
        <taxon>Pseudomonadati</taxon>
        <taxon>Pseudomonadota</taxon>
        <taxon>Gammaproteobacteria</taxon>
        <taxon>Pseudomonadales</taxon>
        <taxon>Pseudomonadaceae</taxon>
        <taxon>Pseudomonas</taxon>
    </lineage>
</organism>
<dbReference type="RefSeq" id="WP_304556884.1">
    <property type="nucleotide sequence ID" value="NZ_JAUQOP010000057.1"/>
</dbReference>
<protein>
    <recommendedName>
        <fullName evidence="3">Restriction endonuclease</fullName>
    </recommendedName>
</protein>
<sequence>MDRFGRDISHLRDSQEEHPAEFATGCIAAVEDLFGAEWLKGQEGKEQHRLQALWKRKDWLSTCELFGLGKCIQELAPKHAGWLRQTAKKVKSGVANAHGFTTEILTCGSIKSQQGEVAPAKGNQKGYDLQVEFPSGFKYYVSIKNQGLTSHEAAFHQYGDRLKAAFDQRLRALKLDGELYLESDTHIEPETFERLIKFVGDVLQRPDTYTLKGSSLTFKVMPRSRDPRASTFRSSQVSMLCPQHRNALRNAETRLKEAAENMGAHLKYNDDYFRYLWIRVHSSIEVAVLKQAAESMLTDDVQDYGFDGVFFVQPSVVRQGSNSVINTYFDVAIANRHPGFIKALQEGKIGLLTLDTPVGRLSQEPSELQLTNGPLSTPVPPRHYFYQKADIYVLMQRDGEDMVGEWASPASGIRHHLVYRDGAREVLFPSPSVEVEETLII</sequence>
<name>A0ABT9C582_9PSED</name>
<keyword evidence="2" id="KW-1185">Reference proteome</keyword>